<evidence type="ECO:0000256" key="1">
    <source>
        <dbReference type="SAM" id="Coils"/>
    </source>
</evidence>
<feature type="coiled-coil region" evidence="1">
    <location>
        <begin position="43"/>
        <end position="77"/>
    </location>
</feature>
<dbReference type="AlphaFoldDB" id="A0A0H2SN37"/>
<gene>
    <name evidence="2" type="ORF">SCHPADRAFT_936156</name>
</gene>
<proteinExistence type="predicted"/>
<accession>A0A0H2SN37</accession>
<sequence>MPDKPDLRPAWNSFHDSLKKSEQLCRWYREHYDNIEIDWDKLTRTLKSELPQEKAEMKRLEANIKHLSSDLSRALMRYWNVPQELLHNYLF</sequence>
<reference evidence="2 3" key="1">
    <citation type="submission" date="2015-04" db="EMBL/GenBank/DDBJ databases">
        <title>Complete genome sequence of Schizopora paradoxa KUC8140, a cosmopolitan wood degrader in East Asia.</title>
        <authorList>
            <consortium name="DOE Joint Genome Institute"/>
            <person name="Min B."/>
            <person name="Park H."/>
            <person name="Jang Y."/>
            <person name="Kim J.-J."/>
            <person name="Kim K.H."/>
            <person name="Pangilinan J."/>
            <person name="Lipzen A."/>
            <person name="Riley R."/>
            <person name="Grigoriev I.V."/>
            <person name="Spatafora J.W."/>
            <person name="Choi I.-G."/>
        </authorList>
    </citation>
    <scope>NUCLEOTIDE SEQUENCE [LARGE SCALE GENOMIC DNA]</scope>
    <source>
        <strain evidence="2 3">KUC8140</strain>
    </source>
</reference>
<evidence type="ECO:0000313" key="2">
    <source>
        <dbReference type="EMBL" id="KLO18481.1"/>
    </source>
</evidence>
<dbReference type="Proteomes" id="UP000053477">
    <property type="component" value="Unassembled WGS sequence"/>
</dbReference>
<keyword evidence="3" id="KW-1185">Reference proteome</keyword>
<dbReference type="InParanoid" id="A0A0H2SN37"/>
<evidence type="ECO:0000313" key="3">
    <source>
        <dbReference type="Proteomes" id="UP000053477"/>
    </source>
</evidence>
<organism evidence="2 3">
    <name type="scientific">Schizopora paradoxa</name>
    <dbReference type="NCBI Taxonomy" id="27342"/>
    <lineage>
        <taxon>Eukaryota</taxon>
        <taxon>Fungi</taxon>
        <taxon>Dikarya</taxon>
        <taxon>Basidiomycota</taxon>
        <taxon>Agaricomycotina</taxon>
        <taxon>Agaricomycetes</taxon>
        <taxon>Hymenochaetales</taxon>
        <taxon>Schizoporaceae</taxon>
        <taxon>Schizopora</taxon>
    </lineage>
</organism>
<dbReference type="EMBL" id="KQ085894">
    <property type="protein sequence ID" value="KLO18481.1"/>
    <property type="molecule type" value="Genomic_DNA"/>
</dbReference>
<protein>
    <submittedName>
        <fullName evidence="2">Uncharacterized protein</fullName>
    </submittedName>
</protein>
<name>A0A0H2SN37_9AGAM</name>
<keyword evidence="1" id="KW-0175">Coiled coil</keyword>